<gene>
    <name evidence="1" type="ORF">HD593_007545</name>
</gene>
<dbReference type="AlphaFoldDB" id="A0A7X0U2U1"/>
<keyword evidence="2" id="KW-1185">Reference proteome</keyword>
<dbReference type="EMBL" id="JACHMI010000001">
    <property type="protein sequence ID" value="MBB6552750.1"/>
    <property type="molecule type" value="Genomic_DNA"/>
</dbReference>
<reference evidence="1 2" key="1">
    <citation type="submission" date="2020-08" db="EMBL/GenBank/DDBJ databases">
        <title>Sequencing the genomes of 1000 actinobacteria strains.</title>
        <authorList>
            <person name="Klenk H.-P."/>
        </authorList>
    </citation>
    <scope>NUCLEOTIDE SEQUENCE [LARGE SCALE GENOMIC DNA]</scope>
    <source>
        <strain evidence="1 2">DSM 43768</strain>
    </source>
</reference>
<evidence type="ECO:0000313" key="2">
    <source>
        <dbReference type="Proteomes" id="UP000565579"/>
    </source>
</evidence>
<proteinExistence type="predicted"/>
<name>A0A7X0U2U1_9ACTN</name>
<organism evidence="1 2">
    <name type="scientific">Nonomuraea rubra</name>
    <dbReference type="NCBI Taxonomy" id="46180"/>
    <lineage>
        <taxon>Bacteria</taxon>
        <taxon>Bacillati</taxon>
        <taxon>Actinomycetota</taxon>
        <taxon>Actinomycetes</taxon>
        <taxon>Streptosporangiales</taxon>
        <taxon>Streptosporangiaceae</taxon>
        <taxon>Nonomuraea</taxon>
    </lineage>
</organism>
<accession>A0A7X0U2U1</accession>
<dbReference type="Proteomes" id="UP000565579">
    <property type="component" value="Unassembled WGS sequence"/>
</dbReference>
<sequence length="284" mass="30753">MKRKTPLLLIVALATGCGSTEPHSPPPAGPPPGVSVTLAQYRSDEPVHALQVAVRNTSETPVYFADVQLVTPSFKTLPPQQADAVIRKTRRTDLPITYGAANCRPQGLPEVQPATVVAHVRTGSEQLRKVVFDVPHPDPLLARLLRDECSEFLIKQRASIEFGPEWTESGPKSERVMRGSLVVTRRGQGAVTLADVGGTTHYIATPARRPMGTLAAGEQRLEVPLELTPGRCDPHAFAEAKKAFLFPVRVSVDGGEERVLIVTPPKPLQDRLITYAQRTCGLGS</sequence>
<dbReference type="RefSeq" id="WP_185106631.1">
    <property type="nucleotide sequence ID" value="NZ_BAAAXY010000027.1"/>
</dbReference>
<protein>
    <submittedName>
        <fullName evidence="1">Uncharacterized protein</fullName>
    </submittedName>
</protein>
<evidence type="ECO:0000313" key="1">
    <source>
        <dbReference type="EMBL" id="MBB6552750.1"/>
    </source>
</evidence>
<dbReference type="PROSITE" id="PS51257">
    <property type="entry name" value="PROKAR_LIPOPROTEIN"/>
    <property type="match status" value="1"/>
</dbReference>
<comment type="caution">
    <text evidence="1">The sequence shown here is derived from an EMBL/GenBank/DDBJ whole genome shotgun (WGS) entry which is preliminary data.</text>
</comment>